<proteinExistence type="predicted"/>
<dbReference type="RefSeq" id="WP_284587661.1">
    <property type="nucleotide sequence ID" value="NZ_JASNUQ010000004.1"/>
</dbReference>
<keyword evidence="3" id="KW-1185">Reference proteome</keyword>
<feature type="region of interest" description="Disordered" evidence="1">
    <location>
        <begin position="91"/>
        <end position="110"/>
    </location>
</feature>
<sequence length="110" mass="11791">MDFLRLTDTALDLLADHARHRFAPHLAAGLGSARSTPTLTALRNAEGSWHDTAVEIDEQLKAHLLEVRGTFCGLADNDDAMAHHLQRMLSADGAGASTNPAPVQHADSSR</sequence>
<reference evidence="2 3" key="1">
    <citation type="submission" date="2023-05" db="EMBL/GenBank/DDBJ databases">
        <title>Metabolic capabilities are highly conserved among human nasal-associated Corynebacterium species in pangenomic analyses.</title>
        <authorList>
            <person name="Tran T.H."/>
            <person name="Roberts A.Q."/>
            <person name="Escapa I.F."/>
            <person name="Gao W."/>
            <person name="Conlan S."/>
            <person name="Kong H."/>
            <person name="Segre J.A."/>
            <person name="Kelly M.S."/>
            <person name="Lemon K.P."/>
        </authorList>
    </citation>
    <scope>NUCLEOTIDE SEQUENCE [LARGE SCALE GENOMIC DNA]</scope>
    <source>
        <strain evidence="2 3">KPL3772</strain>
    </source>
</reference>
<evidence type="ECO:0000313" key="2">
    <source>
        <dbReference type="EMBL" id="MDK4289798.1"/>
    </source>
</evidence>
<comment type="caution">
    <text evidence="2">The sequence shown here is derived from an EMBL/GenBank/DDBJ whole genome shotgun (WGS) entry which is preliminary data.</text>
</comment>
<name>A0ABT7FVK5_9CORY</name>
<protein>
    <submittedName>
        <fullName evidence="2">Uncharacterized protein</fullName>
    </submittedName>
</protein>
<dbReference type="EMBL" id="JASNUQ010000004">
    <property type="protein sequence ID" value="MDK4289798.1"/>
    <property type="molecule type" value="Genomic_DNA"/>
</dbReference>
<dbReference type="Proteomes" id="UP001239759">
    <property type="component" value="Unassembled WGS sequence"/>
</dbReference>
<evidence type="ECO:0000256" key="1">
    <source>
        <dbReference type="SAM" id="MobiDB-lite"/>
    </source>
</evidence>
<evidence type="ECO:0000313" key="3">
    <source>
        <dbReference type="Proteomes" id="UP001239759"/>
    </source>
</evidence>
<gene>
    <name evidence="2" type="ORF">QPX23_03490</name>
</gene>
<organism evidence="2 3">
    <name type="scientific">Corynebacterium pseudodiphtheriticum</name>
    <dbReference type="NCBI Taxonomy" id="37637"/>
    <lineage>
        <taxon>Bacteria</taxon>
        <taxon>Bacillati</taxon>
        <taxon>Actinomycetota</taxon>
        <taxon>Actinomycetes</taxon>
        <taxon>Mycobacteriales</taxon>
        <taxon>Corynebacteriaceae</taxon>
        <taxon>Corynebacterium</taxon>
    </lineage>
</organism>
<accession>A0ABT7FVK5</accession>